<evidence type="ECO:0000313" key="3">
    <source>
        <dbReference type="EMBL" id="KZN87611.1"/>
    </source>
</evidence>
<dbReference type="PANTHER" id="PTHR37013:SF3">
    <property type="entry name" value="INTEGRAL MEMBRANE PROTEIN (AFU_ORTHOLOGUE AFUA_1G05950)"/>
    <property type="match status" value="1"/>
</dbReference>
<dbReference type="Proteomes" id="UP000076449">
    <property type="component" value="Chromosome II"/>
</dbReference>
<organism evidence="3">
    <name type="scientific">Penicillium chrysogenum</name>
    <name type="common">Penicillium notatum</name>
    <dbReference type="NCBI Taxonomy" id="5076"/>
    <lineage>
        <taxon>Eukaryota</taxon>
        <taxon>Fungi</taxon>
        <taxon>Dikarya</taxon>
        <taxon>Ascomycota</taxon>
        <taxon>Pezizomycotina</taxon>
        <taxon>Eurotiomycetes</taxon>
        <taxon>Eurotiomycetidae</taxon>
        <taxon>Eurotiales</taxon>
        <taxon>Aspergillaceae</taxon>
        <taxon>Penicillium</taxon>
        <taxon>Penicillium chrysogenum species complex</taxon>
    </lineage>
</organism>
<keyword evidence="1" id="KW-1133">Transmembrane helix</keyword>
<dbReference type="AlphaFoldDB" id="A0A167SW89"/>
<feature type="domain" description="DUF7703" evidence="2">
    <location>
        <begin position="14"/>
        <end position="265"/>
    </location>
</feature>
<proteinExistence type="predicted"/>
<feature type="transmembrane region" description="Helical" evidence="1">
    <location>
        <begin position="199"/>
        <end position="219"/>
    </location>
</feature>
<dbReference type="InterPro" id="IPR056120">
    <property type="entry name" value="DUF7703"/>
</dbReference>
<keyword evidence="1" id="KW-0812">Transmembrane</keyword>
<gene>
    <name evidence="3" type="ORF">EN45_061720</name>
</gene>
<reference evidence="3" key="1">
    <citation type="journal article" date="2014" name="Genome Announc.">
        <title>Complete sequencing and chromosome-scale genome assembly of the industrial progenitor strain P2niaD18 from the penicillin producer Penicillium chrysogenum.</title>
        <authorList>
            <person name="Specht T."/>
            <person name="Dahlmann T.A."/>
            <person name="Zadra I."/>
            <person name="Kurnsteiner H."/>
            <person name="Kuck U."/>
        </authorList>
    </citation>
    <scope>NUCLEOTIDE SEQUENCE [LARGE SCALE GENOMIC DNA]</scope>
    <source>
        <strain evidence="3">P2niaD18</strain>
    </source>
</reference>
<protein>
    <recommendedName>
        <fullName evidence="2">DUF7703 domain-containing protein</fullName>
    </recommendedName>
</protein>
<feature type="transmembrane region" description="Helical" evidence="1">
    <location>
        <begin position="160"/>
        <end position="178"/>
    </location>
</feature>
<feature type="transmembrane region" description="Helical" evidence="1">
    <location>
        <begin position="12"/>
        <end position="32"/>
    </location>
</feature>
<dbReference type="PhylomeDB" id="A0A167SW89"/>
<name>A0A167SW89_PENCH</name>
<accession>A0A167SW89</accession>
<dbReference type="PANTHER" id="PTHR37013">
    <property type="entry name" value="INTEGRAL MEMBRANE PROTEIN (AFU_ORTHOLOGUE AFUA_1G05950)-RELATED"/>
    <property type="match status" value="1"/>
</dbReference>
<evidence type="ECO:0000256" key="1">
    <source>
        <dbReference type="SAM" id="Phobius"/>
    </source>
</evidence>
<sequence length="367" mass="41009">MDTLMTSLPPNVGAILMGNISIIQIVSMFSIGAYNALETGIVTFDSFKRYRGLYFWSMQFASWGILVHAIPAMARFISQASNLPTSIPFMIGWYAMVTGQAVVLYSRLHLVFSDMRKVRWVLWMIITNACILHIPMTVFFFGLNRGDAHFARPAAIFDRIQSTVFCIQDFVICGIYIYKAVHHFKSAITIRGRDGHNAIIHLFCINILVVILNVLLLLAEYKLHYIQVSFKTVVYSVKLKLEFSVLNRLRLLTSTNPCICQRGPEDSRRSNDKNIFGMASSRPVIAPDVSSQSGAAQTNMPRSLRPSIYGYDEALRETSCENMMSPGDVYSSATLSEGHSNTLPGGSSETLPALELSLSQFSPKFDV</sequence>
<dbReference type="EMBL" id="CM002799">
    <property type="protein sequence ID" value="KZN87611.1"/>
    <property type="molecule type" value="Genomic_DNA"/>
</dbReference>
<feature type="transmembrane region" description="Helical" evidence="1">
    <location>
        <begin position="86"/>
        <end position="108"/>
    </location>
</feature>
<feature type="transmembrane region" description="Helical" evidence="1">
    <location>
        <begin position="120"/>
        <end position="140"/>
    </location>
</feature>
<evidence type="ECO:0000259" key="2">
    <source>
        <dbReference type="Pfam" id="PF24802"/>
    </source>
</evidence>
<feature type="transmembrane region" description="Helical" evidence="1">
    <location>
        <begin position="53"/>
        <end position="74"/>
    </location>
</feature>
<keyword evidence="1" id="KW-0472">Membrane</keyword>
<dbReference type="Pfam" id="PF24802">
    <property type="entry name" value="DUF7703"/>
    <property type="match status" value="1"/>
</dbReference>